<dbReference type="InterPro" id="IPR000620">
    <property type="entry name" value="EamA_dom"/>
</dbReference>
<evidence type="ECO:0000313" key="9">
    <source>
        <dbReference type="Proteomes" id="UP000596063"/>
    </source>
</evidence>
<comment type="subcellular location">
    <subcellularLocation>
        <location evidence="1">Membrane</location>
        <topology evidence="1">Multi-pass membrane protein</topology>
    </subcellularLocation>
</comment>
<dbReference type="Proteomes" id="UP000596063">
    <property type="component" value="Chromosome"/>
</dbReference>
<keyword evidence="5 6" id="KW-0472">Membrane</keyword>
<evidence type="ECO:0000256" key="4">
    <source>
        <dbReference type="ARBA" id="ARBA00022989"/>
    </source>
</evidence>
<feature type="transmembrane region" description="Helical" evidence="6">
    <location>
        <begin position="241"/>
        <end position="259"/>
    </location>
</feature>
<dbReference type="Pfam" id="PF00892">
    <property type="entry name" value="EamA"/>
    <property type="match status" value="2"/>
</dbReference>
<comment type="similarity">
    <text evidence="2">Belongs to the EamA transporter family.</text>
</comment>
<feature type="transmembrane region" description="Helical" evidence="6">
    <location>
        <begin position="90"/>
        <end position="109"/>
    </location>
</feature>
<feature type="transmembrane region" description="Helical" evidence="6">
    <location>
        <begin position="178"/>
        <end position="202"/>
    </location>
</feature>
<evidence type="ECO:0000313" key="8">
    <source>
        <dbReference type="EMBL" id="QQD19558.1"/>
    </source>
</evidence>
<accession>A0A7T4R332</accession>
<gene>
    <name evidence="8" type="ORF">I6N98_06825</name>
</gene>
<dbReference type="SUPFAM" id="SSF103481">
    <property type="entry name" value="Multidrug resistance efflux transporter EmrE"/>
    <property type="match status" value="2"/>
</dbReference>
<dbReference type="InterPro" id="IPR037185">
    <property type="entry name" value="EmrE-like"/>
</dbReference>
<evidence type="ECO:0000256" key="5">
    <source>
        <dbReference type="ARBA" id="ARBA00023136"/>
    </source>
</evidence>
<feature type="domain" description="EamA" evidence="7">
    <location>
        <begin position="8"/>
        <end position="135"/>
    </location>
</feature>
<dbReference type="EMBL" id="CP066167">
    <property type="protein sequence ID" value="QQD19558.1"/>
    <property type="molecule type" value="Genomic_DNA"/>
</dbReference>
<keyword evidence="4 6" id="KW-1133">Transmembrane helix</keyword>
<protein>
    <submittedName>
        <fullName evidence="8">DMT family transporter</fullName>
    </submittedName>
</protein>
<evidence type="ECO:0000256" key="1">
    <source>
        <dbReference type="ARBA" id="ARBA00004141"/>
    </source>
</evidence>
<dbReference type="KEGG" id="snan:I6N98_06825"/>
<evidence type="ECO:0000256" key="2">
    <source>
        <dbReference type="ARBA" id="ARBA00007362"/>
    </source>
</evidence>
<dbReference type="PANTHER" id="PTHR32322">
    <property type="entry name" value="INNER MEMBRANE TRANSPORTER"/>
    <property type="match status" value="1"/>
</dbReference>
<sequence length="307" mass="32486">MFPRLNYLLVILIWATTPLAIKLGGDSLAPMAGLTLRMALAFAVGSLICTVFGLAGLNIRSHWRLYLAASISLFPNMVLVYQAAEYIPSGLMALMFGLNPLVTAVLAKPILGENLLRPRKVLAIVLAVMGLLCILADDVALPPDAALGIGLMLTSNLLFSGSALWVKRLNAQLTVEPLEQALGAMAFSLPGLVLTWVFVVGVEPLVISPTSLASLLYLALVASLVGFVAYYFILKTMSVEVVSLIPFVSPILAIVIGVLVADESLSANILVGAGLILSSLLLHQGKLRLSRNTASRADESVRQGGKA</sequence>
<dbReference type="AlphaFoldDB" id="A0A7T4R332"/>
<dbReference type="InterPro" id="IPR050638">
    <property type="entry name" value="AA-Vitamin_Transporters"/>
</dbReference>
<dbReference type="GO" id="GO:0016020">
    <property type="term" value="C:membrane"/>
    <property type="evidence" value="ECO:0007669"/>
    <property type="project" value="UniProtKB-SubCell"/>
</dbReference>
<keyword evidence="3 6" id="KW-0812">Transmembrane</keyword>
<evidence type="ECO:0000259" key="7">
    <source>
        <dbReference type="Pfam" id="PF00892"/>
    </source>
</evidence>
<evidence type="ECO:0000256" key="6">
    <source>
        <dbReference type="SAM" id="Phobius"/>
    </source>
</evidence>
<evidence type="ECO:0000256" key="3">
    <source>
        <dbReference type="ARBA" id="ARBA00022692"/>
    </source>
</evidence>
<organism evidence="8 9">
    <name type="scientific">Spongiibacter nanhainus</name>
    <dbReference type="NCBI Taxonomy" id="2794344"/>
    <lineage>
        <taxon>Bacteria</taxon>
        <taxon>Pseudomonadati</taxon>
        <taxon>Pseudomonadota</taxon>
        <taxon>Gammaproteobacteria</taxon>
        <taxon>Cellvibrionales</taxon>
        <taxon>Spongiibacteraceae</taxon>
        <taxon>Spongiibacter</taxon>
    </lineage>
</organism>
<feature type="transmembrane region" description="Helical" evidence="6">
    <location>
        <begin position="121"/>
        <end position="141"/>
    </location>
</feature>
<proteinExistence type="inferred from homology"/>
<feature type="transmembrane region" description="Helical" evidence="6">
    <location>
        <begin position="214"/>
        <end position="234"/>
    </location>
</feature>
<feature type="transmembrane region" description="Helical" evidence="6">
    <location>
        <begin position="65"/>
        <end position="84"/>
    </location>
</feature>
<feature type="transmembrane region" description="Helical" evidence="6">
    <location>
        <begin position="36"/>
        <end position="58"/>
    </location>
</feature>
<dbReference type="RefSeq" id="WP_198571042.1">
    <property type="nucleotide sequence ID" value="NZ_CP066167.1"/>
</dbReference>
<keyword evidence="9" id="KW-1185">Reference proteome</keyword>
<feature type="transmembrane region" description="Helical" evidence="6">
    <location>
        <begin position="147"/>
        <end position="166"/>
    </location>
</feature>
<feature type="domain" description="EamA" evidence="7">
    <location>
        <begin position="147"/>
        <end position="282"/>
    </location>
</feature>
<dbReference type="PANTHER" id="PTHR32322:SF2">
    <property type="entry name" value="EAMA DOMAIN-CONTAINING PROTEIN"/>
    <property type="match status" value="1"/>
</dbReference>
<feature type="transmembrane region" description="Helical" evidence="6">
    <location>
        <begin position="265"/>
        <end position="282"/>
    </location>
</feature>
<name>A0A7T4R332_9GAMM</name>
<reference evidence="8 9" key="1">
    <citation type="submission" date="2020-12" db="EMBL/GenBank/DDBJ databases">
        <authorList>
            <person name="Shan Y."/>
        </authorList>
    </citation>
    <scope>NUCLEOTIDE SEQUENCE [LARGE SCALE GENOMIC DNA]</scope>
    <source>
        <strain evidence="9">csc3.9</strain>
    </source>
</reference>